<sequence>MIVNSFAHMISTKPVDRYTRPEFTENGPLAIDFGRHPILESIHNDFVNLSLLTAAKSKLSEAKKKYDQMVENKQLELSRHLKEISQRNDQAINHIKRKYELENMEIVNKEKEKVRYDFLADKAIAEIEAKCGQKIEECKEEQRQQLMRIEDEHTLLVTQMKQEHDKRQASLIAEHNEQLKRTQLQAENELREKTMFMRNDHEAQIKALRCELEDECRKLEEELHLQKIQNRQRALLQLQLKVMSDKPKEDQEVAF</sequence>
<accession>A0A0B2PNK5</accession>
<evidence type="ECO:0000313" key="2">
    <source>
        <dbReference type="EMBL" id="KHN11021.1"/>
    </source>
</evidence>
<keyword evidence="1" id="KW-0175">Coiled coil</keyword>
<dbReference type="AlphaFoldDB" id="A0A0B2PNK5"/>
<organism evidence="2">
    <name type="scientific">Glycine soja</name>
    <name type="common">Wild soybean</name>
    <dbReference type="NCBI Taxonomy" id="3848"/>
    <lineage>
        <taxon>Eukaryota</taxon>
        <taxon>Viridiplantae</taxon>
        <taxon>Streptophyta</taxon>
        <taxon>Embryophyta</taxon>
        <taxon>Tracheophyta</taxon>
        <taxon>Spermatophyta</taxon>
        <taxon>Magnoliopsida</taxon>
        <taxon>eudicotyledons</taxon>
        <taxon>Gunneridae</taxon>
        <taxon>Pentapetalae</taxon>
        <taxon>rosids</taxon>
        <taxon>fabids</taxon>
        <taxon>Fabales</taxon>
        <taxon>Fabaceae</taxon>
        <taxon>Papilionoideae</taxon>
        <taxon>50 kb inversion clade</taxon>
        <taxon>NPAAA clade</taxon>
        <taxon>indigoferoid/millettioid clade</taxon>
        <taxon>Phaseoleae</taxon>
        <taxon>Glycine</taxon>
        <taxon>Glycine subgen. Soja</taxon>
    </lineage>
</organism>
<feature type="coiled-coil region" evidence="1">
    <location>
        <begin position="52"/>
        <end position="218"/>
    </location>
</feature>
<proteinExistence type="predicted"/>
<reference evidence="2" key="1">
    <citation type="submission" date="2014-07" db="EMBL/GenBank/DDBJ databases">
        <title>Identification of a novel salt tolerance gene in wild soybean by whole-genome sequencing.</title>
        <authorList>
            <person name="Lam H.-M."/>
            <person name="Qi X."/>
            <person name="Li M.-W."/>
            <person name="Liu X."/>
            <person name="Xie M."/>
            <person name="Ni M."/>
            <person name="Xu X."/>
        </authorList>
    </citation>
    <scope>NUCLEOTIDE SEQUENCE [LARGE SCALE GENOMIC DNA]</scope>
    <source>
        <tissue evidence="2">Root</tissue>
    </source>
</reference>
<evidence type="ECO:0000256" key="1">
    <source>
        <dbReference type="SAM" id="Coils"/>
    </source>
</evidence>
<dbReference type="Proteomes" id="UP000053555">
    <property type="component" value="Unassembled WGS sequence"/>
</dbReference>
<dbReference type="EMBL" id="KN664051">
    <property type="protein sequence ID" value="KHN11021.1"/>
    <property type="molecule type" value="Genomic_DNA"/>
</dbReference>
<name>A0A0B2PNK5_GLYSO</name>
<gene>
    <name evidence="2" type="ORF">glysoja_044043</name>
</gene>
<protein>
    <submittedName>
        <fullName evidence="2">Synaptonemal complex protein 1</fullName>
    </submittedName>
</protein>